<dbReference type="EMBL" id="LT629701">
    <property type="protein sequence ID" value="SDM86906.1"/>
    <property type="molecule type" value="Genomic_DNA"/>
</dbReference>
<dbReference type="InterPro" id="IPR048284">
    <property type="entry name" value="EryCIII-like_N"/>
</dbReference>
<dbReference type="STRING" id="211114.SAMN04489726_3759"/>
<evidence type="ECO:0000259" key="4">
    <source>
        <dbReference type="Pfam" id="PF06722"/>
    </source>
</evidence>
<dbReference type="Gene3D" id="3.40.50.2000">
    <property type="entry name" value="Glycogen Phosphorylase B"/>
    <property type="match status" value="2"/>
</dbReference>
<keyword evidence="3 6" id="KW-0808">Transferase</keyword>
<dbReference type="InterPro" id="IPR002213">
    <property type="entry name" value="UDP_glucos_trans"/>
</dbReference>
<dbReference type="Pfam" id="PF21036">
    <property type="entry name" value="EryCIII-like_N"/>
    <property type="match status" value="1"/>
</dbReference>
<feature type="domain" description="Erythromycin biosynthesis protein CIII-like N-terminal" evidence="5">
    <location>
        <begin position="22"/>
        <end position="226"/>
    </location>
</feature>
<organism evidence="6 7">
    <name type="scientific">Allokutzneria albata</name>
    <name type="common">Kibdelosporangium albatum</name>
    <dbReference type="NCBI Taxonomy" id="211114"/>
    <lineage>
        <taxon>Bacteria</taxon>
        <taxon>Bacillati</taxon>
        <taxon>Actinomycetota</taxon>
        <taxon>Actinomycetes</taxon>
        <taxon>Pseudonocardiales</taxon>
        <taxon>Pseudonocardiaceae</taxon>
        <taxon>Allokutzneria</taxon>
    </lineage>
</organism>
<dbReference type="PANTHER" id="PTHR48050:SF13">
    <property type="entry name" value="STEROL 3-BETA-GLUCOSYLTRANSFERASE UGT80A2"/>
    <property type="match status" value="1"/>
</dbReference>
<proteinExistence type="inferred from homology"/>
<comment type="similarity">
    <text evidence="1">Belongs to the glycosyltransferase 28 family.</text>
</comment>
<evidence type="ECO:0000259" key="5">
    <source>
        <dbReference type="Pfam" id="PF21036"/>
    </source>
</evidence>
<evidence type="ECO:0000256" key="3">
    <source>
        <dbReference type="ARBA" id="ARBA00022679"/>
    </source>
</evidence>
<keyword evidence="2" id="KW-0328">Glycosyltransferase</keyword>
<dbReference type="CDD" id="cd03784">
    <property type="entry name" value="GT1_Gtf-like"/>
    <property type="match status" value="1"/>
</dbReference>
<protein>
    <submittedName>
        <fullName evidence="6">UDP:flavonoid glycosyltransferase YjiC, YdhE family</fullName>
    </submittedName>
</protein>
<dbReference type="FunFam" id="3.40.50.2000:FF:000072">
    <property type="entry name" value="Glycosyl transferase"/>
    <property type="match status" value="1"/>
</dbReference>
<dbReference type="OrthoDB" id="5488434at2"/>
<dbReference type="Proteomes" id="UP000183376">
    <property type="component" value="Chromosome I"/>
</dbReference>
<accession>A0A1G9WS03</accession>
<gene>
    <name evidence="6" type="ORF">SAMN04489726_3759</name>
</gene>
<dbReference type="RefSeq" id="WP_030431025.1">
    <property type="nucleotide sequence ID" value="NZ_JOEF01000016.1"/>
</dbReference>
<keyword evidence="7" id="KW-1185">Reference proteome</keyword>
<dbReference type="SUPFAM" id="SSF53756">
    <property type="entry name" value="UDP-Glycosyltransferase/glycogen phosphorylase"/>
    <property type="match status" value="1"/>
</dbReference>
<reference evidence="6 7" key="1">
    <citation type="submission" date="2016-10" db="EMBL/GenBank/DDBJ databases">
        <authorList>
            <person name="de Groot N.N."/>
        </authorList>
    </citation>
    <scope>NUCLEOTIDE SEQUENCE [LARGE SCALE GENOMIC DNA]</scope>
    <source>
        <strain evidence="6 7">DSM 44149</strain>
    </source>
</reference>
<sequence length="381" mass="39518">MRVLFLPIPGIGHSFPTVPLAWALRAAGHEVLFGTAYAGVAVERAGLPVVDIGLGVDQPEVFAELERRYPELSAKMRGDDGAGLTDMLEAVPVFAGITEQITYPVTDLAEAWRPDIIVHGALHGAALIAAAKLGVPSVDLGDGFGRTAEVPEAMYDRLSHVFAEHGAPGLPEVRLKIDVAPPSMVGGASEGWPMRYVPFNGGAVVPDWLPPNAVDPQRPRIGVTLGSVAVHLGGLGPVAAVLKAAGDLDAEFVLALGDVDTESLGPIPPNVRIAGWVPLSALLPTCTALVHHGGGGTTLTALHTGVTQIVLPGGGDGNINGEAVDKRGAGLFVRPEAVDTAMLERVVTDEKMRTAAAEVRAEITAMPTPADIVTRLESLIA</sequence>
<dbReference type="Pfam" id="PF06722">
    <property type="entry name" value="EryCIII-like_C"/>
    <property type="match status" value="1"/>
</dbReference>
<evidence type="ECO:0000313" key="6">
    <source>
        <dbReference type="EMBL" id="SDM86906.1"/>
    </source>
</evidence>
<feature type="domain" description="Erythromycin biosynthesis protein CIII-like C-terminal" evidence="4">
    <location>
        <begin position="240"/>
        <end position="379"/>
    </location>
</feature>
<dbReference type="GO" id="GO:0017000">
    <property type="term" value="P:antibiotic biosynthetic process"/>
    <property type="evidence" value="ECO:0007669"/>
    <property type="project" value="UniProtKB-ARBA"/>
</dbReference>
<dbReference type="InterPro" id="IPR010610">
    <property type="entry name" value="EryCIII-like_C"/>
</dbReference>
<dbReference type="InterPro" id="IPR050426">
    <property type="entry name" value="Glycosyltransferase_28"/>
</dbReference>
<evidence type="ECO:0000313" key="7">
    <source>
        <dbReference type="Proteomes" id="UP000183376"/>
    </source>
</evidence>
<dbReference type="AlphaFoldDB" id="A0A1G9WS03"/>
<dbReference type="GO" id="GO:0016758">
    <property type="term" value="F:hexosyltransferase activity"/>
    <property type="evidence" value="ECO:0007669"/>
    <property type="project" value="UniProtKB-ARBA"/>
</dbReference>
<evidence type="ECO:0000256" key="2">
    <source>
        <dbReference type="ARBA" id="ARBA00022676"/>
    </source>
</evidence>
<name>A0A1G9WS03_ALLAB</name>
<dbReference type="eggNOG" id="COG1819">
    <property type="taxonomic scope" value="Bacteria"/>
</dbReference>
<dbReference type="PANTHER" id="PTHR48050">
    <property type="entry name" value="STEROL 3-BETA-GLUCOSYLTRANSFERASE"/>
    <property type="match status" value="1"/>
</dbReference>
<evidence type="ECO:0000256" key="1">
    <source>
        <dbReference type="ARBA" id="ARBA00006962"/>
    </source>
</evidence>
<dbReference type="GO" id="GO:0008194">
    <property type="term" value="F:UDP-glycosyltransferase activity"/>
    <property type="evidence" value="ECO:0007669"/>
    <property type="project" value="InterPro"/>
</dbReference>